<dbReference type="InterPro" id="IPR013320">
    <property type="entry name" value="ConA-like_dom_sf"/>
</dbReference>
<evidence type="ECO:0000313" key="5">
    <source>
        <dbReference type="Proteomes" id="UP000190230"/>
    </source>
</evidence>
<dbReference type="InterPro" id="IPR050546">
    <property type="entry name" value="Glycosyl_Hydrlase_16"/>
</dbReference>
<keyword evidence="2" id="KW-0732">Signal</keyword>
<keyword evidence="5" id="KW-1185">Reference proteome</keyword>
<dbReference type="InterPro" id="IPR024361">
    <property type="entry name" value="BACON"/>
</dbReference>
<dbReference type="Gene3D" id="2.60.40.10">
    <property type="entry name" value="Immunoglobulins"/>
    <property type="match status" value="3"/>
</dbReference>
<dbReference type="PROSITE" id="PS51762">
    <property type="entry name" value="GH16_2"/>
    <property type="match status" value="1"/>
</dbReference>
<dbReference type="SUPFAM" id="SSF49899">
    <property type="entry name" value="Concanavalin A-like lectins/glucanases"/>
    <property type="match status" value="1"/>
</dbReference>
<reference evidence="5" key="1">
    <citation type="submission" date="2017-02" db="EMBL/GenBank/DDBJ databases">
        <authorList>
            <person name="Varghese N."/>
            <person name="Submissions S."/>
        </authorList>
    </citation>
    <scope>NUCLEOTIDE SEQUENCE [LARGE SCALE GENOMIC DNA]</scope>
    <source>
        <strain evidence="5">DSM 23405</strain>
    </source>
</reference>
<dbReference type="GO" id="GO:0004553">
    <property type="term" value="F:hydrolase activity, hydrolyzing O-glycosyl compounds"/>
    <property type="evidence" value="ECO:0007669"/>
    <property type="project" value="InterPro"/>
</dbReference>
<dbReference type="InterPro" id="IPR000757">
    <property type="entry name" value="Beta-glucanase-like"/>
</dbReference>
<dbReference type="OrthoDB" id="9809583at2"/>
<dbReference type="CDD" id="cd14948">
    <property type="entry name" value="BACON"/>
    <property type="match status" value="2"/>
</dbReference>
<feature type="chain" id="PRO_5010526775" evidence="2">
    <location>
        <begin position="25"/>
        <end position="704"/>
    </location>
</feature>
<protein>
    <submittedName>
        <fullName evidence="4">Putative binding domain-containing protein, N-terminal</fullName>
    </submittedName>
</protein>
<dbReference type="PANTHER" id="PTHR10963:SF60">
    <property type="entry name" value="GRAM-NEGATIVE BACTERIA-BINDING PROTEIN 1-RELATED"/>
    <property type="match status" value="1"/>
</dbReference>
<dbReference type="RefSeq" id="WP_079721530.1">
    <property type="nucleotide sequence ID" value="NZ_FUYY01000005.1"/>
</dbReference>
<dbReference type="InterPro" id="IPR013783">
    <property type="entry name" value="Ig-like_fold"/>
</dbReference>
<dbReference type="Proteomes" id="UP000190230">
    <property type="component" value="Unassembled WGS sequence"/>
</dbReference>
<sequence>MKLRLPFKLIICLGISGAFFLACSSDDEDSEVSREPFFNFSTRYFDEGILKNETDSIKIDIETNSYWNIEKESDLDWVSIQPSKGTGSGESTIQVKDNKTVGDRSAWIYLNAFEFKDSIEVKQRGRELSISKEAFTDVNGEATDLEFTLEAIEKWVSNKGDNADWLTLDPKSGDAGEHEIKLSLKENPTDTTRMDSISFMLANQNAIEKVWLHVSQNAKEKVEPKLTLESSQKTVEAIKGSVELSLTTNIDWQATSDIDGVTLTPNEGTKSDEVQKITVEYPANTTTEKRNIEISFSGKEPNEEVTATYTIEQLGQTASEIAVKNNIVEIDGKNQVFEIELTSSNVDWKAVSKDSRFTVIENESGMATVTPVLIKVNATENMSFESVSGAIEIQKADDPEVKTEVAIKQGLHPMNDESLVYTTPSQTASQIGLDRGVAHPSQENWEFWNAHEFTDNATGFWNFNTKGGIENAVFNGDMKVVKDGTLKIKTRKLASPTTNIHGDAAEYETASLYSKRHHQGGVKWVKFTTSMRVEVRYKSSGHQGFNEALWFMGQSNFDGQGIPWPDSGEIDLMESPFKNQAHFSLHTENFSAKTGNAETASINIPDETKWNIFWVEILEDRIIGGINGFQYFEHIKGEGGNNDWPWDNPAGMMMIITPGIGGWSGEMPNMSAGEEAFMELDWIRVYTNDKFDASSQTGHDGKFY</sequence>
<feature type="domain" description="GH16" evidence="3">
    <location>
        <begin position="416"/>
        <end position="691"/>
    </location>
</feature>
<dbReference type="Gene3D" id="2.60.120.200">
    <property type="match status" value="1"/>
</dbReference>
<dbReference type="Pfam" id="PF19190">
    <property type="entry name" value="BACON_2"/>
    <property type="match status" value="1"/>
</dbReference>
<name>A0A1T5DK93_9FLAO</name>
<evidence type="ECO:0000259" key="3">
    <source>
        <dbReference type="PROSITE" id="PS51762"/>
    </source>
</evidence>
<organism evidence="4 5">
    <name type="scientific">Salegentibacter holothuriorum</name>
    <dbReference type="NCBI Taxonomy" id="241145"/>
    <lineage>
        <taxon>Bacteria</taxon>
        <taxon>Pseudomonadati</taxon>
        <taxon>Bacteroidota</taxon>
        <taxon>Flavobacteriia</taxon>
        <taxon>Flavobacteriales</taxon>
        <taxon>Flavobacteriaceae</taxon>
        <taxon>Salegentibacter</taxon>
    </lineage>
</organism>
<dbReference type="CDD" id="cd08023">
    <property type="entry name" value="GH16_laminarinase_like"/>
    <property type="match status" value="1"/>
</dbReference>
<evidence type="ECO:0000313" key="4">
    <source>
        <dbReference type="EMBL" id="SKB71863.1"/>
    </source>
</evidence>
<proteinExistence type="inferred from homology"/>
<dbReference type="STRING" id="241145.SAMN05660776_2687"/>
<dbReference type="EMBL" id="FUYY01000005">
    <property type="protein sequence ID" value="SKB71863.1"/>
    <property type="molecule type" value="Genomic_DNA"/>
</dbReference>
<feature type="signal peptide" evidence="2">
    <location>
        <begin position="1"/>
        <end position="24"/>
    </location>
</feature>
<dbReference type="Pfam" id="PF13004">
    <property type="entry name" value="BACON"/>
    <property type="match status" value="2"/>
</dbReference>
<gene>
    <name evidence="4" type="ORF">SAMN05660776_2687</name>
</gene>
<dbReference type="GO" id="GO:0005975">
    <property type="term" value="P:carbohydrate metabolic process"/>
    <property type="evidence" value="ECO:0007669"/>
    <property type="project" value="InterPro"/>
</dbReference>
<comment type="similarity">
    <text evidence="1">Belongs to the glycosyl hydrolase 16 family.</text>
</comment>
<evidence type="ECO:0000256" key="2">
    <source>
        <dbReference type="SAM" id="SignalP"/>
    </source>
</evidence>
<accession>A0A1T5DK93</accession>
<evidence type="ECO:0000256" key="1">
    <source>
        <dbReference type="ARBA" id="ARBA00006865"/>
    </source>
</evidence>
<dbReference type="PANTHER" id="PTHR10963">
    <property type="entry name" value="GLYCOSYL HYDROLASE-RELATED"/>
    <property type="match status" value="1"/>
</dbReference>
<dbReference type="PROSITE" id="PS51257">
    <property type="entry name" value="PROKAR_LIPOPROTEIN"/>
    <property type="match status" value="1"/>
</dbReference>
<dbReference type="AlphaFoldDB" id="A0A1T5DK93"/>